<keyword evidence="1" id="KW-0805">Transcription regulation</keyword>
<dbReference type="STRING" id="1715693.PH7735_01250"/>
<dbReference type="PANTHER" id="PTHR30154:SF34">
    <property type="entry name" value="TRANSCRIPTIONAL REGULATOR AZLB"/>
    <property type="match status" value="1"/>
</dbReference>
<dbReference type="SUPFAM" id="SSF46785">
    <property type="entry name" value="Winged helix' DNA-binding domain"/>
    <property type="match status" value="1"/>
</dbReference>
<dbReference type="GO" id="GO:0006355">
    <property type="term" value="P:regulation of DNA-templated transcription"/>
    <property type="evidence" value="ECO:0007669"/>
    <property type="project" value="UniProtKB-ARBA"/>
</dbReference>
<dbReference type="SUPFAM" id="SSF54909">
    <property type="entry name" value="Dimeric alpha+beta barrel"/>
    <property type="match status" value="1"/>
</dbReference>
<name>A0A0P1I527_9RHOB</name>
<dbReference type="SMART" id="SM00344">
    <property type="entry name" value="HTH_ASNC"/>
    <property type="match status" value="1"/>
</dbReference>
<keyword evidence="2" id="KW-0238">DNA-binding</keyword>
<dbReference type="PROSITE" id="PS50956">
    <property type="entry name" value="HTH_ASNC_2"/>
    <property type="match status" value="1"/>
</dbReference>
<gene>
    <name evidence="5" type="primary">lrp_5</name>
    <name evidence="5" type="ORF">PH7735_01250</name>
</gene>
<dbReference type="InterPro" id="IPR000485">
    <property type="entry name" value="AsnC-type_HTH_dom"/>
</dbReference>
<feature type="domain" description="HTH asnC-type" evidence="4">
    <location>
        <begin position="5"/>
        <end position="66"/>
    </location>
</feature>
<dbReference type="InterPro" id="IPR011008">
    <property type="entry name" value="Dimeric_a/b-barrel"/>
</dbReference>
<keyword evidence="6" id="KW-1185">Reference proteome</keyword>
<dbReference type="EMBL" id="CYTW01000001">
    <property type="protein sequence ID" value="CUJ90454.1"/>
    <property type="molecule type" value="Genomic_DNA"/>
</dbReference>
<evidence type="ECO:0000313" key="5">
    <source>
        <dbReference type="EMBL" id="CUJ90454.1"/>
    </source>
</evidence>
<proteinExistence type="predicted"/>
<reference evidence="6" key="1">
    <citation type="submission" date="2015-09" db="EMBL/GenBank/DDBJ databases">
        <authorList>
            <person name="Rodrigo-Torres Lidia"/>
            <person name="Arahal R.David."/>
        </authorList>
    </citation>
    <scope>NUCLEOTIDE SEQUENCE [LARGE SCALE GENOMIC DNA]</scope>
    <source>
        <strain evidence="6">CECT 7735</strain>
    </source>
</reference>
<dbReference type="InterPro" id="IPR036388">
    <property type="entry name" value="WH-like_DNA-bd_sf"/>
</dbReference>
<dbReference type="Gene3D" id="3.30.70.920">
    <property type="match status" value="1"/>
</dbReference>
<dbReference type="Proteomes" id="UP000051870">
    <property type="component" value="Unassembled WGS sequence"/>
</dbReference>
<dbReference type="InterPro" id="IPR036390">
    <property type="entry name" value="WH_DNA-bd_sf"/>
</dbReference>
<dbReference type="GO" id="GO:0005829">
    <property type="term" value="C:cytosol"/>
    <property type="evidence" value="ECO:0007669"/>
    <property type="project" value="TreeGrafter"/>
</dbReference>
<accession>A0A0P1I527</accession>
<evidence type="ECO:0000256" key="1">
    <source>
        <dbReference type="ARBA" id="ARBA00023015"/>
    </source>
</evidence>
<dbReference type="Gene3D" id="1.10.10.10">
    <property type="entry name" value="Winged helix-like DNA-binding domain superfamily/Winged helix DNA-binding domain"/>
    <property type="match status" value="1"/>
</dbReference>
<evidence type="ECO:0000256" key="3">
    <source>
        <dbReference type="ARBA" id="ARBA00023163"/>
    </source>
</evidence>
<protein>
    <submittedName>
        <fullName evidence="5">Leucine-responsive regulatory protein</fullName>
    </submittedName>
</protein>
<sequence length="154" mass="17626">MTMRFDDRDRKILESLQRDSRISNADLAEKVDMSASALWRRVRTFEDQGLIARYGAVLDPEVAGLSFQAIVHVQLTRHDSEKLDEFVQAIQSRKEVLECFATTGQADYHMRVICTDLKAYNDFLENFLFRMAAVESAQTNVILRAIKKEAAIIP</sequence>
<dbReference type="InterPro" id="IPR019888">
    <property type="entry name" value="Tscrpt_reg_AsnC-like"/>
</dbReference>
<evidence type="ECO:0000313" key="6">
    <source>
        <dbReference type="Proteomes" id="UP000051870"/>
    </source>
</evidence>
<dbReference type="Pfam" id="PF01037">
    <property type="entry name" value="AsnC_trans_reg"/>
    <property type="match status" value="1"/>
</dbReference>
<keyword evidence="3" id="KW-0804">Transcription</keyword>
<dbReference type="Pfam" id="PF13412">
    <property type="entry name" value="HTH_24"/>
    <property type="match status" value="1"/>
</dbReference>
<dbReference type="PANTHER" id="PTHR30154">
    <property type="entry name" value="LEUCINE-RESPONSIVE REGULATORY PROTEIN"/>
    <property type="match status" value="1"/>
</dbReference>
<dbReference type="AlphaFoldDB" id="A0A0P1I527"/>
<dbReference type="GO" id="GO:0043565">
    <property type="term" value="F:sequence-specific DNA binding"/>
    <property type="evidence" value="ECO:0007669"/>
    <property type="project" value="InterPro"/>
</dbReference>
<dbReference type="GO" id="GO:0043200">
    <property type="term" value="P:response to amino acid"/>
    <property type="evidence" value="ECO:0007669"/>
    <property type="project" value="TreeGrafter"/>
</dbReference>
<dbReference type="PRINTS" id="PR00033">
    <property type="entry name" value="HTHASNC"/>
</dbReference>
<dbReference type="InterPro" id="IPR011991">
    <property type="entry name" value="ArsR-like_HTH"/>
</dbReference>
<organism evidence="5 6">
    <name type="scientific">Shimia thalassica</name>
    <dbReference type="NCBI Taxonomy" id="1715693"/>
    <lineage>
        <taxon>Bacteria</taxon>
        <taxon>Pseudomonadati</taxon>
        <taxon>Pseudomonadota</taxon>
        <taxon>Alphaproteobacteria</taxon>
        <taxon>Rhodobacterales</taxon>
        <taxon>Roseobacteraceae</taxon>
    </lineage>
</organism>
<dbReference type="InterPro" id="IPR019887">
    <property type="entry name" value="Tscrpt_reg_AsnC/Lrp_C"/>
</dbReference>
<evidence type="ECO:0000256" key="2">
    <source>
        <dbReference type="ARBA" id="ARBA00023125"/>
    </source>
</evidence>
<evidence type="ECO:0000259" key="4">
    <source>
        <dbReference type="PROSITE" id="PS50956"/>
    </source>
</evidence>
<dbReference type="CDD" id="cd00090">
    <property type="entry name" value="HTH_ARSR"/>
    <property type="match status" value="1"/>
</dbReference>